<gene>
    <name evidence="2" type="ORF">HZS79_09695</name>
</gene>
<dbReference type="RefSeq" id="WP_179927745.1">
    <property type="nucleotide sequence ID" value="NZ_JACCDD010000005.1"/>
</dbReference>
<dbReference type="Proteomes" id="UP000528918">
    <property type="component" value="Unassembled WGS sequence"/>
</dbReference>
<reference evidence="2 3" key="1">
    <citation type="journal article" date="2013" name="Antonie Van Leeuwenhoek">
        <title>Halomonas zhaodongensis sp. nov., a slightly halophilic bacterium isolated from saline-alkaline soils in Zhaodong, China.</title>
        <authorList>
            <person name="Jiang J."/>
            <person name="Pan Y."/>
            <person name="Meng L."/>
            <person name="Hu S."/>
            <person name="Zhang X."/>
            <person name="Hu B."/>
            <person name="Meng J."/>
            <person name="Li C."/>
            <person name="Huang H."/>
            <person name="Wang K."/>
            <person name="Su T."/>
        </authorList>
    </citation>
    <scope>NUCLEOTIDE SEQUENCE [LARGE SCALE GENOMIC DNA]</scope>
    <source>
        <strain evidence="2 3">NEAU-ST10-25</strain>
    </source>
</reference>
<accession>A0ABX2ST61</accession>
<organism evidence="2 3">
    <name type="scientific">Vreelandella zhaodongensis</name>
    <name type="common">Halomonas zhaodongensis</name>
    <dbReference type="NCBI Taxonomy" id="1176240"/>
    <lineage>
        <taxon>Bacteria</taxon>
        <taxon>Pseudomonadati</taxon>
        <taxon>Pseudomonadota</taxon>
        <taxon>Gammaproteobacteria</taxon>
        <taxon>Oceanospirillales</taxon>
        <taxon>Halomonadaceae</taxon>
        <taxon>Vreelandella</taxon>
    </lineage>
</organism>
<sequence>MMLKIEPDWVSAAATFFAGIATIAAALTAIFAYRLQRAMAKSRQQLLKGENLLKNIQSLIATFADIHATAKQDWSPDRTEKLRLLSEDIRYTETVIKSLNLGIGAKIEEWRISSDSQGDSIPRIVDYILGGAGAIIGDSYDNFLFSKASELRIIQDEMFKEIGA</sequence>
<keyword evidence="1" id="KW-0812">Transmembrane</keyword>
<feature type="transmembrane region" description="Helical" evidence="1">
    <location>
        <begin position="12"/>
        <end position="33"/>
    </location>
</feature>
<keyword evidence="1" id="KW-0472">Membrane</keyword>
<comment type="caution">
    <text evidence="2">The sequence shown here is derived from an EMBL/GenBank/DDBJ whole genome shotgun (WGS) entry which is preliminary data.</text>
</comment>
<name>A0ABX2ST61_VREZH</name>
<keyword evidence="3" id="KW-1185">Reference proteome</keyword>
<proteinExistence type="predicted"/>
<protein>
    <submittedName>
        <fullName evidence="2">Uncharacterized protein</fullName>
    </submittedName>
</protein>
<evidence type="ECO:0000256" key="1">
    <source>
        <dbReference type="SAM" id="Phobius"/>
    </source>
</evidence>
<dbReference type="EMBL" id="JACCDD010000005">
    <property type="protein sequence ID" value="NYS45214.1"/>
    <property type="molecule type" value="Genomic_DNA"/>
</dbReference>
<evidence type="ECO:0000313" key="2">
    <source>
        <dbReference type="EMBL" id="NYS45214.1"/>
    </source>
</evidence>
<evidence type="ECO:0000313" key="3">
    <source>
        <dbReference type="Proteomes" id="UP000528918"/>
    </source>
</evidence>
<keyword evidence="1" id="KW-1133">Transmembrane helix</keyword>